<accession>A0A6N9UGK1</accession>
<keyword evidence="1" id="KW-0378">Hydrolase</keyword>
<evidence type="ECO:0000313" key="5">
    <source>
        <dbReference type="EMBL" id="NEB15816.1"/>
    </source>
</evidence>
<dbReference type="EMBL" id="JAAGMB010000102">
    <property type="protein sequence ID" value="NEB15816.1"/>
    <property type="molecule type" value="Genomic_DNA"/>
</dbReference>
<dbReference type="Gene3D" id="3.30.379.10">
    <property type="entry name" value="Chitobiase/beta-hexosaminidase domain 2-like"/>
    <property type="match status" value="1"/>
</dbReference>
<dbReference type="Pfam" id="PF02838">
    <property type="entry name" value="Glyco_hydro_20b"/>
    <property type="match status" value="1"/>
</dbReference>
<evidence type="ECO:0000256" key="2">
    <source>
        <dbReference type="ARBA" id="ARBA00023295"/>
    </source>
</evidence>
<comment type="caution">
    <text evidence="5">The sequence shown here is derived from an EMBL/GenBank/DDBJ whole genome shotgun (WGS) entry which is preliminary data.</text>
</comment>
<name>A0A6N9UGK1_9ACTN</name>
<protein>
    <submittedName>
        <fullName evidence="5">Beta-N-acetylhexosaminidase</fullName>
    </submittedName>
</protein>
<dbReference type="InterPro" id="IPR029018">
    <property type="entry name" value="Hex-like_dom2"/>
</dbReference>
<evidence type="ECO:0000256" key="3">
    <source>
        <dbReference type="SAM" id="MobiDB-lite"/>
    </source>
</evidence>
<organism evidence="5 6">
    <name type="scientific">Streptomyces coelicoflavus</name>
    <dbReference type="NCBI Taxonomy" id="285562"/>
    <lineage>
        <taxon>Bacteria</taxon>
        <taxon>Bacillati</taxon>
        <taxon>Actinomycetota</taxon>
        <taxon>Actinomycetes</taxon>
        <taxon>Kitasatosporales</taxon>
        <taxon>Streptomycetaceae</taxon>
        <taxon>Streptomyces</taxon>
    </lineage>
</organism>
<dbReference type="RefSeq" id="WP_338106417.1">
    <property type="nucleotide sequence ID" value="NZ_JAAGMB010000102.1"/>
</dbReference>
<proteinExistence type="predicted"/>
<feature type="domain" description="Beta-hexosaminidase bacterial type N-terminal" evidence="4">
    <location>
        <begin position="3"/>
        <end position="54"/>
    </location>
</feature>
<evidence type="ECO:0000313" key="6">
    <source>
        <dbReference type="Proteomes" id="UP000469545"/>
    </source>
</evidence>
<feature type="region of interest" description="Disordered" evidence="3">
    <location>
        <begin position="1"/>
        <end position="22"/>
    </location>
</feature>
<reference evidence="5 6" key="1">
    <citation type="submission" date="2020-01" db="EMBL/GenBank/DDBJ databases">
        <title>Insect and environment-associated Actinomycetes.</title>
        <authorList>
            <person name="Currrie C."/>
            <person name="Chevrette M."/>
            <person name="Carlson C."/>
            <person name="Stubbendieck R."/>
            <person name="Wendt-Pienkowski E."/>
        </authorList>
    </citation>
    <scope>NUCLEOTIDE SEQUENCE [LARGE SCALE GENOMIC DNA]</scope>
    <source>
        <strain evidence="5 6">SID14172</strain>
    </source>
</reference>
<dbReference type="SUPFAM" id="SSF55545">
    <property type="entry name" value="beta-N-acetylhexosaminidase-like domain"/>
    <property type="match status" value="1"/>
</dbReference>
<dbReference type="InterPro" id="IPR015882">
    <property type="entry name" value="HEX_bac_N"/>
</dbReference>
<sequence>MNDVLPQPQQVSSQGDGFFDLGPDTALVAGEGTGRTERWLRATLGAATGLPLAPGA</sequence>
<dbReference type="GO" id="GO:0005975">
    <property type="term" value="P:carbohydrate metabolic process"/>
    <property type="evidence" value="ECO:0007669"/>
    <property type="project" value="UniProtKB-ARBA"/>
</dbReference>
<keyword evidence="6" id="KW-1185">Reference proteome</keyword>
<dbReference type="AlphaFoldDB" id="A0A6N9UGK1"/>
<gene>
    <name evidence="5" type="ORF">G3I46_04680</name>
</gene>
<evidence type="ECO:0000259" key="4">
    <source>
        <dbReference type="Pfam" id="PF02838"/>
    </source>
</evidence>
<evidence type="ECO:0000256" key="1">
    <source>
        <dbReference type="ARBA" id="ARBA00022801"/>
    </source>
</evidence>
<keyword evidence="2" id="KW-0326">Glycosidase</keyword>
<dbReference type="Proteomes" id="UP000469545">
    <property type="component" value="Unassembled WGS sequence"/>
</dbReference>
<dbReference type="GO" id="GO:0016798">
    <property type="term" value="F:hydrolase activity, acting on glycosyl bonds"/>
    <property type="evidence" value="ECO:0007669"/>
    <property type="project" value="UniProtKB-KW"/>
</dbReference>
<feature type="non-terminal residue" evidence="5">
    <location>
        <position position="56"/>
    </location>
</feature>